<dbReference type="GO" id="GO:0008203">
    <property type="term" value="P:cholesterol metabolic process"/>
    <property type="evidence" value="ECO:0007669"/>
    <property type="project" value="InterPro"/>
</dbReference>
<dbReference type="PANTHER" id="PTHR21266:SF32">
    <property type="entry name" value="CHOLESTEROL 7-DESATURASE NVD"/>
    <property type="match status" value="1"/>
</dbReference>
<dbReference type="InterPro" id="IPR045605">
    <property type="entry name" value="KshA-like_C"/>
</dbReference>
<evidence type="ECO:0000256" key="17">
    <source>
        <dbReference type="SAM" id="Phobius"/>
    </source>
</evidence>
<comment type="cofactor">
    <cofactor evidence="1">
        <name>Fe cation</name>
        <dbReference type="ChEBI" id="CHEBI:24875"/>
    </cofactor>
</comment>
<dbReference type="InterPro" id="IPR036922">
    <property type="entry name" value="Rieske_2Fe-2S_sf"/>
</dbReference>
<keyword evidence="8" id="KW-0560">Oxidoreductase</keyword>
<evidence type="ECO:0000256" key="14">
    <source>
        <dbReference type="ARBA" id="ARBA00026095"/>
    </source>
</evidence>
<evidence type="ECO:0000256" key="8">
    <source>
        <dbReference type="ARBA" id="ARBA00023002"/>
    </source>
</evidence>
<evidence type="ECO:0000256" key="4">
    <source>
        <dbReference type="ARBA" id="ARBA00022692"/>
    </source>
</evidence>
<keyword evidence="7 17" id="KW-1133">Transmembrane helix</keyword>
<gene>
    <name evidence="19" type="primary">Daf36</name>
    <name evidence="19" type="ORF">ALOBEC_R07307</name>
</gene>
<keyword evidence="5" id="KW-0001">2Fe-2S</keyword>
<dbReference type="InterPro" id="IPR050584">
    <property type="entry name" value="Cholesterol_7-desaturase"/>
</dbReference>
<accession>A0A7L4G397</accession>
<evidence type="ECO:0000256" key="2">
    <source>
        <dbReference type="ARBA" id="ARBA00004370"/>
    </source>
</evidence>
<organism evidence="19 20">
    <name type="scientific">Pampusana beccarii</name>
    <name type="common">Western bronze ground-dove</name>
    <dbReference type="NCBI Taxonomy" id="2953425"/>
    <lineage>
        <taxon>Eukaryota</taxon>
        <taxon>Metazoa</taxon>
        <taxon>Chordata</taxon>
        <taxon>Craniata</taxon>
        <taxon>Vertebrata</taxon>
        <taxon>Euteleostomi</taxon>
        <taxon>Archelosauria</taxon>
        <taxon>Archosauria</taxon>
        <taxon>Dinosauria</taxon>
        <taxon>Saurischia</taxon>
        <taxon>Theropoda</taxon>
        <taxon>Coelurosauria</taxon>
        <taxon>Aves</taxon>
        <taxon>Neognathae</taxon>
        <taxon>Neoaves</taxon>
        <taxon>Columbimorphae</taxon>
        <taxon>Columbiformes</taxon>
        <taxon>Columbidae</taxon>
        <taxon>Pampusana</taxon>
    </lineage>
</organism>
<comment type="pathway">
    <text evidence="3">Hormone biosynthesis.</text>
</comment>
<keyword evidence="6" id="KW-0479">Metal-binding</keyword>
<dbReference type="PANTHER" id="PTHR21266">
    <property type="entry name" value="IRON-SULFUR DOMAIN CONTAINING PROTEIN"/>
    <property type="match status" value="1"/>
</dbReference>
<dbReference type="EC" id="1.14.19.21" evidence="14"/>
<feature type="domain" description="Rieske" evidence="18">
    <location>
        <begin position="84"/>
        <end position="187"/>
    </location>
</feature>
<comment type="pathway">
    <text evidence="12">Steroid hormone biosynthesis; dafachronic acid biosynthesis.</text>
</comment>
<comment type="catalytic activity">
    <reaction evidence="15">
        <text>cholesterol + NADH + O2 + H(+) = 7-dehydrocholesterol + NAD(+) + 2 H2O</text>
        <dbReference type="Rhea" id="RHEA:51644"/>
        <dbReference type="ChEBI" id="CHEBI:15377"/>
        <dbReference type="ChEBI" id="CHEBI:15378"/>
        <dbReference type="ChEBI" id="CHEBI:15379"/>
        <dbReference type="ChEBI" id="CHEBI:16113"/>
        <dbReference type="ChEBI" id="CHEBI:17759"/>
        <dbReference type="ChEBI" id="CHEBI:57540"/>
        <dbReference type="ChEBI" id="CHEBI:57945"/>
        <dbReference type="EC" id="1.14.19.21"/>
    </reaction>
    <physiologicalReaction direction="left-to-right" evidence="15">
        <dbReference type="Rhea" id="RHEA:51645"/>
    </physiologicalReaction>
</comment>
<evidence type="ECO:0000256" key="1">
    <source>
        <dbReference type="ARBA" id="ARBA00001962"/>
    </source>
</evidence>
<sequence length="419" mass="47415">IERCGAALLLAGLVRGRLLFLLPLFLLFLVLLLWRCSRPLAVRRGPGQVGYLPVPGLSRKQAARRARRYRRPGALPPPYPNGWYRLLDSAQLPRGAVRSLSLLGEQLAVFRSQDGQAYVVDTYCPHLGANLAAGGRVVGNCIECPFHGWQFQGEDGKCARIPYAEKVPDFASVRTWPSCEVNGMLLVWYHREGASPTWAVPEQREVATQEWVFRGQTKHLVDAHIEEIPENAADAAHLDFLHGTAILGGSDLRHSKSRLWAFMRHSWKGEWCPEPEPNEHCSQLLLLHSTSIFGKHISALDLKVSVRQVGPALVFLILEHAFLGRGIILQSVTPLEPLLQKVVHTIYYQKNMLAIIPKFLLRAECLQFERDITIWNNKQYLPKPLLVKEDSSIQKHRRWYAQFYSEKGTGLPAHEGLDW</sequence>
<keyword evidence="20" id="KW-1185">Reference proteome</keyword>
<dbReference type="Gene3D" id="3.90.380.10">
    <property type="entry name" value="Naphthalene 1,2-dioxygenase Alpha Subunit, Chain A, domain 1"/>
    <property type="match status" value="1"/>
</dbReference>
<dbReference type="Proteomes" id="UP000541332">
    <property type="component" value="Unassembled WGS sequence"/>
</dbReference>
<dbReference type="PROSITE" id="PS51296">
    <property type="entry name" value="RIESKE"/>
    <property type="match status" value="1"/>
</dbReference>
<dbReference type="OrthoDB" id="426882at2759"/>
<evidence type="ECO:0000256" key="5">
    <source>
        <dbReference type="ARBA" id="ARBA00022714"/>
    </source>
</evidence>
<evidence type="ECO:0000259" key="18">
    <source>
        <dbReference type="PROSITE" id="PS51296"/>
    </source>
</evidence>
<feature type="transmembrane region" description="Helical" evidence="17">
    <location>
        <begin position="18"/>
        <end position="34"/>
    </location>
</feature>
<dbReference type="SUPFAM" id="SSF55961">
    <property type="entry name" value="Bet v1-like"/>
    <property type="match status" value="1"/>
</dbReference>
<keyword evidence="9" id="KW-0408">Iron</keyword>
<evidence type="ECO:0000256" key="9">
    <source>
        <dbReference type="ARBA" id="ARBA00023004"/>
    </source>
</evidence>
<proteinExistence type="inferred from homology"/>
<dbReference type="GO" id="GO:0016020">
    <property type="term" value="C:membrane"/>
    <property type="evidence" value="ECO:0007669"/>
    <property type="project" value="UniProtKB-SubCell"/>
</dbReference>
<comment type="caution">
    <text evidence="19">The sequence shown here is derived from an EMBL/GenBank/DDBJ whole genome shotgun (WGS) entry which is preliminary data.</text>
</comment>
<evidence type="ECO:0000256" key="15">
    <source>
        <dbReference type="ARBA" id="ARBA00047853"/>
    </source>
</evidence>
<dbReference type="AlphaFoldDB" id="A0A7L4G397"/>
<keyword evidence="4 17" id="KW-0812">Transmembrane</keyword>
<evidence type="ECO:0000256" key="7">
    <source>
        <dbReference type="ARBA" id="ARBA00022989"/>
    </source>
</evidence>
<dbReference type="Pfam" id="PF00355">
    <property type="entry name" value="Rieske"/>
    <property type="match status" value="1"/>
</dbReference>
<comment type="catalytic activity">
    <reaction evidence="16">
        <text>cholesterol + NADPH + O2 + H(+) = 7-dehydrocholesterol + NADP(+) + 2 H2O</text>
        <dbReference type="Rhea" id="RHEA:45024"/>
        <dbReference type="ChEBI" id="CHEBI:15377"/>
        <dbReference type="ChEBI" id="CHEBI:15378"/>
        <dbReference type="ChEBI" id="CHEBI:15379"/>
        <dbReference type="ChEBI" id="CHEBI:16113"/>
        <dbReference type="ChEBI" id="CHEBI:17759"/>
        <dbReference type="ChEBI" id="CHEBI:57783"/>
        <dbReference type="ChEBI" id="CHEBI:58349"/>
        <dbReference type="EC" id="1.14.19.21"/>
    </reaction>
    <physiologicalReaction direction="left-to-right" evidence="16">
        <dbReference type="Rhea" id="RHEA:45025"/>
    </physiologicalReaction>
</comment>
<name>A0A7L4G397_9COLU</name>
<dbReference type="GO" id="GO:0170056">
    <property type="term" value="F:cholesterol 7-desaturase [NAD(P)H] activity"/>
    <property type="evidence" value="ECO:0007669"/>
    <property type="project" value="UniProtKB-EC"/>
</dbReference>
<dbReference type="GO" id="GO:0005737">
    <property type="term" value="C:cytoplasm"/>
    <property type="evidence" value="ECO:0007669"/>
    <property type="project" value="TreeGrafter"/>
</dbReference>
<comment type="similarity">
    <text evidence="13">Belongs to the cholesterol 7-desaturase family.</text>
</comment>
<evidence type="ECO:0000313" key="19">
    <source>
        <dbReference type="EMBL" id="NXW93073.1"/>
    </source>
</evidence>
<reference evidence="19 20" key="1">
    <citation type="submission" date="2020-02" db="EMBL/GenBank/DDBJ databases">
        <title>Bird 10,000 Genomes (B10K) Project - Family phase.</title>
        <authorList>
            <person name="Zhang G."/>
        </authorList>
    </citation>
    <scope>NUCLEOTIDE SEQUENCE [LARGE SCALE GENOMIC DNA]</scope>
    <source>
        <strain evidence="19">B10K-DU-006-06</strain>
    </source>
</reference>
<evidence type="ECO:0000313" key="20">
    <source>
        <dbReference type="Proteomes" id="UP000541332"/>
    </source>
</evidence>
<evidence type="ECO:0000256" key="11">
    <source>
        <dbReference type="ARBA" id="ARBA00023136"/>
    </source>
</evidence>
<evidence type="ECO:0000256" key="12">
    <source>
        <dbReference type="ARBA" id="ARBA00025712"/>
    </source>
</evidence>
<dbReference type="SUPFAM" id="SSF50022">
    <property type="entry name" value="ISP domain"/>
    <property type="match status" value="1"/>
</dbReference>
<dbReference type="Pfam" id="PF19298">
    <property type="entry name" value="KshA_C"/>
    <property type="match status" value="1"/>
</dbReference>
<dbReference type="GO" id="GO:0051537">
    <property type="term" value="F:2 iron, 2 sulfur cluster binding"/>
    <property type="evidence" value="ECO:0007669"/>
    <property type="project" value="UniProtKB-KW"/>
</dbReference>
<feature type="non-terminal residue" evidence="19">
    <location>
        <position position="419"/>
    </location>
</feature>
<keyword evidence="10" id="KW-0411">Iron-sulfur</keyword>
<comment type="subcellular location">
    <subcellularLocation>
        <location evidence="2">Membrane</location>
    </subcellularLocation>
</comment>
<dbReference type="EMBL" id="VWYH01009239">
    <property type="protein sequence ID" value="NXW93073.1"/>
    <property type="molecule type" value="Genomic_DNA"/>
</dbReference>
<protein>
    <recommendedName>
        <fullName evidence="14">cholesterol 7-desaturase</fullName>
        <ecNumber evidence="14">1.14.19.21</ecNumber>
    </recommendedName>
</protein>
<evidence type="ECO:0000256" key="3">
    <source>
        <dbReference type="ARBA" id="ARBA00004972"/>
    </source>
</evidence>
<dbReference type="UniPathway" id="UPA01020"/>
<feature type="non-terminal residue" evidence="19">
    <location>
        <position position="1"/>
    </location>
</feature>
<dbReference type="InterPro" id="IPR017941">
    <property type="entry name" value="Rieske_2Fe-2S"/>
</dbReference>
<dbReference type="Gene3D" id="2.102.10.10">
    <property type="entry name" value="Rieske [2Fe-2S] iron-sulphur domain"/>
    <property type="match status" value="1"/>
</dbReference>
<keyword evidence="11 17" id="KW-0472">Membrane</keyword>
<dbReference type="GO" id="GO:0046872">
    <property type="term" value="F:metal ion binding"/>
    <property type="evidence" value="ECO:0007669"/>
    <property type="project" value="UniProtKB-KW"/>
</dbReference>
<evidence type="ECO:0000256" key="16">
    <source>
        <dbReference type="ARBA" id="ARBA00049548"/>
    </source>
</evidence>
<evidence type="ECO:0000256" key="13">
    <source>
        <dbReference type="ARBA" id="ARBA00025729"/>
    </source>
</evidence>
<evidence type="ECO:0000256" key="10">
    <source>
        <dbReference type="ARBA" id="ARBA00023014"/>
    </source>
</evidence>
<evidence type="ECO:0000256" key="6">
    <source>
        <dbReference type="ARBA" id="ARBA00022723"/>
    </source>
</evidence>